<accession>A0A1T4S530</accession>
<dbReference type="SUPFAM" id="SSF53335">
    <property type="entry name" value="S-adenosyl-L-methionine-dependent methyltransferases"/>
    <property type="match status" value="1"/>
</dbReference>
<dbReference type="Pfam" id="PF08241">
    <property type="entry name" value="Methyltransf_11"/>
    <property type="match status" value="1"/>
</dbReference>
<keyword evidence="2" id="KW-0808">Transferase</keyword>
<dbReference type="EMBL" id="FUXM01000043">
    <property type="protein sequence ID" value="SKA23324.1"/>
    <property type="molecule type" value="Genomic_DNA"/>
</dbReference>
<dbReference type="RefSeq" id="WP_159071956.1">
    <property type="nucleotide sequence ID" value="NZ_FUXM01000043.1"/>
</dbReference>
<dbReference type="InterPro" id="IPR029063">
    <property type="entry name" value="SAM-dependent_MTases_sf"/>
</dbReference>
<keyword evidence="2" id="KW-0489">Methyltransferase</keyword>
<proteinExistence type="predicted"/>
<dbReference type="GO" id="GO:0008757">
    <property type="term" value="F:S-adenosylmethionine-dependent methyltransferase activity"/>
    <property type="evidence" value="ECO:0007669"/>
    <property type="project" value="InterPro"/>
</dbReference>
<dbReference type="AlphaFoldDB" id="A0A1T4S530"/>
<keyword evidence="3" id="KW-1185">Reference proteome</keyword>
<evidence type="ECO:0000313" key="2">
    <source>
        <dbReference type="EMBL" id="SKA23324.1"/>
    </source>
</evidence>
<evidence type="ECO:0000259" key="1">
    <source>
        <dbReference type="Pfam" id="PF08241"/>
    </source>
</evidence>
<dbReference type="Proteomes" id="UP000189933">
    <property type="component" value="Unassembled WGS sequence"/>
</dbReference>
<feature type="domain" description="Methyltransferase type 11" evidence="1">
    <location>
        <begin position="23"/>
        <end position="116"/>
    </location>
</feature>
<name>A0A1T4S530_9FIRM</name>
<reference evidence="3" key="1">
    <citation type="submission" date="2017-02" db="EMBL/GenBank/DDBJ databases">
        <authorList>
            <person name="Varghese N."/>
            <person name="Submissions S."/>
        </authorList>
    </citation>
    <scope>NUCLEOTIDE SEQUENCE [LARGE SCALE GENOMIC DNA]</scope>
    <source>
        <strain evidence="3">DSM 16521</strain>
    </source>
</reference>
<organism evidence="2 3">
    <name type="scientific">Carboxydocella sporoproducens DSM 16521</name>
    <dbReference type="NCBI Taxonomy" id="1121270"/>
    <lineage>
        <taxon>Bacteria</taxon>
        <taxon>Bacillati</taxon>
        <taxon>Bacillota</taxon>
        <taxon>Clostridia</taxon>
        <taxon>Eubacteriales</taxon>
        <taxon>Clostridiales Family XVI. Incertae Sedis</taxon>
        <taxon>Carboxydocella</taxon>
    </lineage>
</organism>
<dbReference type="CDD" id="cd02440">
    <property type="entry name" value="AdoMet_MTases"/>
    <property type="match status" value="1"/>
</dbReference>
<gene>
    <name evidence="2" type="ORF">SAMN02745885_02444</name>
</gene>
<dbReference type="InterPro" id="IPR013216">
    <property type="entry name" value="Methyltransf_11"/>
</dbReference>
<dbReference type="Gene3D" id="3.40.50.150">
    <property type="entry name" value="Vaccinia Virus protein VP39"/>
    <property type="match status" value="1"/>
</dbReference>
<dbReference type="OrthoDB" id="9804312at2"/>
<sequence length="173" mass="19468">MAAVKSLLLLEPLFQREKVRRVLDYGAGTLRNTRYLLNRGYTVYITDLPAQLEKVAGQARTSGVKGILAVDELEDTSLCLDLVTCNFVFNIIEDEREKQRLLSNVWRNLRPGGLFLLDVAYRRPGSGRNTLTEEEIEARVIPAGFSRVAVICRGQTLTVLFRRVPLVATKMVS</sequence>
<evidence type="ECO:0000313" key="3">
    <source>
        <dbReference type="Proteomes" id="UP000189933"/>
    </source>
</evidence>
<dbReference type="GO" id="GO:0032259">
    <property type="term" value="P:methylation"/>
    <property type="evidence" value="ECO:0007669"/>
    <property type="project" value="UniProtKB-KW"/>
</dbReference>
<protein>
    <submittedName>
        <fullName evidence="2">Methyltransferase domain-containing protein</fullName>
    </submittedName>
</protein>